<dbReference type="GO" id="GO:0016627">
    <property type="term" value="F:oxidoreductase activity, acting on the CH-CH group of donors"/>
    <property type="evidence" value="ECO:0007669"/>
    <property type="project" value="InterPro"/>
</dbReference>
<name>A0A1L5P7T5_RHIET</name>
<sequence>MQPRRSGRNSQQNPPGPVQAYWTRGRFHRSHDRWKNASNASIALIGENRPDTAHRRGKIAARDREIDDACSKDAHCHWRHTNSHWRQAAGDGKAAPANGSQPRPLIAVRLHILSQKSLGGLQTDLPVIRMNGDAVPALYAAGQSPGPAEAACTATKRLKDLLGGCIFSGKLAERAV</sequence>
<feature type="region of interest" description="Disordered" evidence="3">
    <location>
        <begin position="1"/>
        <end position="21"/>
    </location>
</feature>
<gene>
    <name evidence="5" type="ORF">AM571_CH03409</name>
</gene>
<evidence type="ECO:0000313" key="6">
    <source>
        <dbReference type="Proteomes" id="UP000185109"/>
    </source>
</evidence>
<keyword evidence="1" id="KW-0285">Flavoprotein</keyword>
<dbReference type="InterPro" id="IPR003953">
    <property type="entry name" value="FAD-dep_OxRdtase_2_FAD-bd"/>
</dbReference>
<accession>A0A1L5P7T5</accession>
<reference evidence="5 6" key="1">
    <citation type="submission" date="2016-09" db="EMBL/GenBank/DDBJ databases">
        <title>The complete genome sequences of Rhizobium gallicum, symbiovars gallicum and phaseoli, symbionts associated to common bean (Phaseolus vulgaris).</title>
        <authorList>
            <person name="Bustos P."/>
            <person name="Santamaria R.I."/>
            <person name="Perez-Carrascal O.M."/>
            <person name="Juarez S."/>
            <person name="Lozano L."/>
            <person name="Martinez-Flores I."/>
            <person name="Martinez-Romero E."/>
            <person name="Cevallos M."/>
            <person name="Romero D."/>
            <person name="Davila G."/>
            <person name="Gonzalez V."/>
        </authorList>
    </citation>
    <scope>NUCLEOTIDE SEQUENCE [LARGE SCALE GENOMIC DNA]</scope>
    <source>
        <strain evidence="5 6">8C-3</strain>
    </source>
</reference>
<evidence type="ECO:0000256" key="2">
    <source>
        <dbReference type="ARBA" id="ARBA00023002"/>
    </source>
</evidence>
<dbReference type="Proteomes" id="UP000185109">
    <property type="component" value="Chromosome"/>
</dbReference>
<evidence type="ECO:0000313" key="5">
    <source>
        <dbReference type="EMBL" id="APO76201.1"/>
    </source>
</evidence>
<dbReference type="InterPro" id="IPR014614">
    <property type="entry name" value="KsdD_DH"/>
</dbReference>
<dbReference type="PANTHER" id="PTHR43260">
    <property type="entry name" value="3-KETOSTEROID-DELTA-1-DEHYDROGENASE"/>
    <property type="match status" value="1"/>
</dbReference>
<dbReference type="AlphaFoldDB" id="A0A1L5P7T5"/>
<proteinExistence type="predicted"/>
<evidence type="ECO:0000256" key="3">
    <source>
        <dbReference type="SAM" id="MobiDB-lite"/>
    </source>
</evidence>
<organism evidence="5 6">
    <name type="scientific">Rhizobium etli 8C-3</name>
    <dbReference type="NCBI Taxonomy" id="538025"/>
    <lineage>
        <taxon>Bacteria</taxon>
        <taxon>Pseudomonadati</taxon>
        <taxon>Pseudomonadota</taxon>
        <taxon>Alphaproteobacteria</taxon>
        <taxon>Hyphomicrobiales</taxon>
        <taxon>Rhizobiaceae</taxon>
        <taxon>Rhizobium/Agrobacterium group</taxon>
        <taxon>Rhizobium</taxon>
    </lineage>
</organism>
<protein>
    <submittedName>
        <fullName evidence="5">FAD-binding dehydrogenase domain-containing protein</fullName>
    </submittedName>
</protein>
<dbReference type="Pfam" id="PF00890">
    <property type="entry name" value="FAD_binding_2"/>
    <property type="match status" value="1"/>
</dbReference>
<evidence type="ECO:0000259" key="4">
    <source>
        <dbReference type="Pfam" id="PF00890"/>
    </source>
</evidence>
<feature type="domain" description="FAD-dependent oxidoreductase 2 FAD-binding" evidence="4">
    <location>
        <begin position="59"/>
        <end position="143"/>
    </location>
</feature>
<keyword evidence="2" id="KW-0560">Oxidoreductase</keyword>
<dbReference type="PANTHER" id="PTHR43260:SF1">
    <property type="entry name" value="KSDD-LIKE STEROID DEHYDROGENASE RV0785"/>
    <property type="match status" value="1"/>
</dbReference>
<evidence type="ECO:0000256" key="1">
    <source>
        <dbReference type="ARBA" id="ARBA00022630"/>
    </source>
</evidence>
<dbReference type="EMBL" id="CP017241">
    <property type="protein sequence ID" value="APO76201.1"/>
    <property type="molecule type" value="Genomic_DNA"/>
</dbReference>